<dbReference type="GO" id="GO:0016787">
    <property type="term" value="F:hydrolase activity"/>
    <property type="evidence" value="ECO:0007669"/>
    <property type="project" value="UniProtKB-KW"/>
</dbReference>
<dbReference type="PANTHER" id="PTHR43798:SF31">
    <property type="entry name" value="AB HYDROLASE SUPERFAMILY PROTEIN YCLE"/>
    <property type="match status" value="1"/>
</dbReference>
<gene>
    <name evidence="4" type="ORF">MBSD_n2878</name>
</gene>
<feature type="domain" description="AB hydrolase-1" evidence="3">
    <location>
        <begin position="56"/>
        <end position="289"/>
    </location>
</feature>
<keyword evidence="5" id="KW-1185">Reference proteome</keyword>
<organism evidence="4">
    <name type="scientific">Mizugakiibacter sediminis</name>
    <dbReference type="NCBI Taxonomy" id="1475481"/>
    <lineage>
        <taxon>Bacteria</taxon>
        <taxon>Pseudomonadati</taxon>
        <taxon>Pseudomonadota</taxon>
        <taxon>Gammaproteobacteria</taxon>
        <taxon>Lysobacterales</taxon>
        <taxon>Rhodanobacteraceae</taxon>
        <taxon>Mizugakiibacter</taxon>
    </lineage>
</organism>
<keyword evidence="2" id="KW-0732">Signal</keyword>
<dbReference type="Proteomes" id="UP000253740">
    <property type="component" value="Unassembled WGS sequence"/>
</dbReference>
<reference evidence="4" key="1">
    <citation type="submission" date="2015-08" db="EMBL/GenBank/DDBJ databases">
        <title>Complete DNA Sequence of Pseudomonas syringae pv. actinidiae, the Causal Agent of Kiwifruit Canker Disease.</title>
        <authorList>
            <person name="Rikkerink E.H.A."/>
            <person name="Fineran P.C."/>
        </authorList>
    </citation>
    <scope>NUCLEOTIDE SEQUENCE</scope>
    <source>
        <strain evidence="4">SkMP5</strain>
    </source>
</reference>
<dbReference type="Gene3D" id="3.40.50.1820">
    <property type="entry name" value="alpha/beta hydrolase"/>
    <property type="match status" value="1"/>
</dbReference>
<dbReference type="STRING" id="1475481.GCA_000953855_02931"/>
<dbReference type="AlphaFoldDB" id="A0A0K8QSD2"/>
<keyword evidence="1" id="KW-0378">Hydrolase</keyword>
<dbReference type="InterPro" id="IPR029058">
    <property type="entry name" value="AB_hydrolase_fold"/>
</dbReference>
<accession>A0A0K8QSD2</accession>
<sequence>MGKLMAACIAAAAAMLPQAPARAGAAAVPVERVVETAPQVRLRVVDTGPAGDAPALVLVPGWGMSAEIWREQIAAFRGQRRVVSFDPRSQGDSSKVTEGNTPEARARDLHALLAALGLERIVLVGWSQGVQDVAAYVEQFGTAALAGVVLVDAPVSAGAQSVQARPQAAAQELERLAIYGAHPQAYARGMLRAIIRRPLPQPEFDRLVASLLKTPTSIGQAMLLADLFGVDRTPALAKLDRPTLVIAAASSPELEAQKAMAAKLPHGRIETIEDAGHAVFVDQPQRFNAMLARFLAELGEA</sequence>
<protein>
    <submittedName>
        <fullName evidence="4">Halide peroxidase</fullName>
    </submittedName>
</protein>
<feature type="chain" id="PRO_5005515253" evidence="2">
    <location>
        <begin position="24"/>
        <end position="301"/>
    </location>
</feature>
<keyword evidence="4" id="KW-0575">Peroxidase</keyword>
<dbReference type="InterPro" id="IPR050266">
    <property type="entry name" value="AB_hydrolase_sf"/>
</dbReference>
<dbReference type="InterPro" id="IPR000073">
    <property type="entry name" value="AB_hydrolase_1"/>
</dbReference>
<evidence type="ECO:0000313" key="4">
    <source>
        <dbReference type="EMBL" id="GAP67551.1"/>
    </source>
</evidence>
<dbReference type="PANTHER" id="PTHR43798">
    <property type="entry name" value="MONOACYLGLYCEROL LIPASE"/>
    <property type="match status" value="1"/>
</dbReference>
<evidence type="ECO:0000256" key="2">
    <source>
        <dbReference type="SAM" id="SignalP"/>
    </source>
</evidence>
<name>A0A0K8QSD2_9GAMM</name>
<dbReference type="EMBL" id="DF970277">
    <property type="protein sequence ID" value="GAP67551.1"/>
    <property type="molecule type" value="Genomic_DNA"/>
</dbReference>
<keyword evidence="4" id="KW-0560">Oxidoreductase</keyword>
<feature type="signal peptide" evidence="2">
    <location>
        <begin position="1"/>
        <end position="23"/>
    </location>
</feature>
<dbReference type="Pfam" id="PF12697">
    <property type="entry name" value="Abhydrolase_6"/>
    <property type="match status" value="1"/>
</dbReference>
<dbReference type="SUPFAM" id="SSF53474">
    <property type="entry name" value="alpha/beta-Hydrolases"/>
    <property type="match status" value="1"/>
</dbReference>
<dbReference type="GO" id="GO:0004601">
    <property type="term" value="F:peroxidase activity"/>
    <property type="evidence" value="ECO:0007669"/>
    <property type="project" value="UniProtKB-KW"/>
</dbReference>
<dbReference type="RefSeq" id="WP_062538093.1">
    <property type="nucleotide sequence ID" value="NZ_DF970277.1"/>
</dbReference>
<proteinExistence type="predicted"/>
<dbReference type="OrthoDB" id="8680283at2"/>
<evidence type="ECO:0000313" key="5">
    <source>
        <dbReference type="Proteomes" id="UP000253740"/>
    </source>
</evidence>
<evidence type="ECO:0000256" key="1">
    <source>
        <dbReference type="ARBA" id="ARBA00022801"/>
    </source>
</evidence>
<dbReference type="GO" id="GO:0016020">
    <property type="term" value="C:membrane"/>
    <property type="evidence" value="ECO:0007669"/>
    <property type="project" value="TreeGrafter"/>
</dbReference>
<evidence type="ECO:0000259" key="3">
    <source>
        <dbReference type="Pfam" id="PF12697"/>
    </source>
</evidence>